<dbReference type="InterPro" id="IPR018773">
    <property type="entry name" value="MeTrfase_reg_dom_prd"/>
</dbReference>
<evidence type="ECO:0000259" key="1">
    <source>
        <dbReference type="Pfam" id="PF10119"/>
    </source>
</evidence>
<sequence length="513" mass="55294">MTDWSHGYNVSMGYTFGFYREMAPDWIDFALATRGVVAPRQRSGDPFRYLELGSGQGFGLCLLAAANPQGEFVGVDFSPEHTAHATALASELGLANVRFVEGDFGTLGAAWPDDLGRFDYVALHGIYSWIPLAIRHSIVDILSAATNPGAAVYVSYNAMPGWVSTQPFQHLLRLHESEGLAKGIGAVEAGRALFEQMEAAGSGVTAALPALKARIESTRTKPAPYLVQEYLHENWHPLWCSKVMTELGQAKLSLAASATIAENLMPAILPAAFQDILKTRSDPKLREDVTDCLINQTFRRDLFVRGVRQRHVAQSVCAEDYRFWRAKPGPMPAEVTVSSGFGSVTLQRDSVAVLMDAIGEGSRTLGELARVPAIAADPSILNRKLLLLLHGGWLGCSRGEAEGAGRCAPVNRKVAALAGVGAPYRHLAAGNLRSAVAASESDLILLDLHAGDPAGFEVKAAAGLRQGLARLGRKLAREGKPLTDEEEVAEAQRQAGFFTEKTLPTWRRLGVVD</sequence>
<dbReference type="SUPFAM" id="SSF53335">
    <property type="entry name" value="S-adenosyl-L-methionine-dependent methyltransferases"/>
    <property type="match status" value="1"/>
</dbReference>
<dbReference type="EMBL" id="BAAAZD010000001">
    <property type="protein sequence ID" value="GAA4003333.1"/>
    <property type="molecule type" value="Genomic_DNA"/>
</dbReference>
<dbReference type="GO" id="GO:0008168">
    <property type="term" value="F:methyltransferase activity"/>
    <property type="evidence" value="ECO:0007669"/>
    <property type="project" value="UniProtKB-KW"/>
</dbReference>
<reference evidence="4" key="1">
    <citation type="journal article" date="2019" name="Int. J. Syst. Evol. Microbiol.">
        <title>The Global Catalogue of Microorganisms (GCM) 10K type strain sequencing project: providing services to taxonomists for standard genome sequencing and annotation.</title>
        <authorList>
            <consortium name="The Broad Institute Genomics Platform"/>
            <consortium name="The Broad Institute Genome Sequencing Center for Infectious Disease"/>
            <person name="Wu L."/>
            <person name="Ma J."/>
        </authorList>
    </citation>
    <scope>NUCLEOTIDE SEQUENCE [LARGE SCALE GENOMIC DNA]</scope>
    <source>
        <strain evidence="4">JCM 16603</strain>
    </source>
</reference>
<evidence type="ECO:0000313" key="3">
    <source>
        <dbReference type="EMBL" id="GAA4003333.1"/>
    </source>
</evidence>
<dbReference type="RefSeq" id="WP_344709428.1">
    <property type="nucleotide sequence ID" value="NZ_BAAAZD010000001.1"/>
</dbReference>
<name>A0ABP7RWQ6_9SPHN</name>
<protein>
    <submittedName>
        <fullName evidence="3">Methyltransferase regulatory domain-containing protein</fullName>
    </submittedName>
</protein>
<dbReference type="GO" id="GO:0032259">
    <property type="term" value="P:methylation"/>
    <property type="evidence" value="ECO:0007669"/>
    <property type="project" value="UniProtKB-KW"/>
</dbReference>
<dbReference type="InterPro" id="IPR029063">
    <property type="entry name" value="SAM-dependent_MTases_sf"/>
</dbReference>
<dbReference type="Pfam" id="PF13847">
    <property type="entry name" value="Methyltransf_31"/>
    <property type="match status" value="1"/>
</dbReference>
<keyword evidence="3" id="KW-0489">Methyltransferase</keyword>
<keyword evidence="4" id="KW-1185">Reference proteome</keyword>
<dbReference type="InterPro" id="IPR025714">
    <property type="entry name" value="Methyltranfer_dom"/>
</dbReference>
<comment type="caution">
    <text evidence="3">The sequence shown here is derived from an EMBL/GenBank/DDBJ whole genome shotgun (WGS) entry which is preliminary data.</text>
</comment>
<evidence type="ECO:0000259" key="2">
    <source>
        <dbReference type="Pfam" id="PF13847"/>
    </source>
</evidence>
<feature type="domain" description="Methyltransferase regulatory" evidence="1">
    <location>
        <begin position="225"/>
        <end position="305"/>
    </location>
</feature>
<gene>
    <name evidence="3" type="ORF">GCM10022211_13670</name>
</gene>
<organism evidence="3 4">
    <name type="scientific">Sphingomonas humi</name>
    <dbReference type="NCBI Taxonomy" id="335630"/>
    <lineage>
        <taxon>Bacteria</taxon>
        <taxon>Pseudomonadati</taxon>
        <taxon>Pseudomonadota</taxon>
        <taxon>Alphaproteobacteria</taxon>
        <taxon>Sphingomonadales</taxon>
        <taxon>Sphingomonadaceae</taxon>
        <taxon>Sphingomonas</taxon>
    </lineage>
</organism>
<feature type="domain" description="Methyltransferase" evidence="2">
    <location>
        <begin position="48"/>
        <end position="127"/>
    </location>
</feature>
<dbReference type="Proteomes" id="UP001501310">
    <property type="component" value="Unassembled WGS sequence"/>
</dbReference>
<dbReference type="Gene3D" id="3.40.50.150">
    <property type="entry name" value="Vaccinia Virus protein VP39"/>
    <property type="match status" value="1"/>
</dbReference>
<keyword evidence="3" id="KW-0808">Transferase</keyword>
<evidence type="ECO:0000313" key="4">
    <source>
        <dbReference type="Proteomes" id="UP001501310"/>
    </source>
</evidence>
<proteinExistence type="predicted"/>
<accession>A0ABP7RWQ6</accession>
<dbReference type="Pfam" id="PF10119">
    <property type="entry name" value="MethyTransf_Reg"/>
    <property type="match status" value="1"/>
</dbReference>
<dbReference type="CDD" id="cd02440">
    <property type="entry name" value="AdoMet_MTases"/>
    <property type="match status" value="1"/>
</dbReference>